<dbReference type="Proteomes" id="UP000051010">
    <property type="component" value="Unassembled WGS sequence"/>
</dbReference>
<dbReference type="SUPFAM" id="SSF47413">
    <property type="entry name" value="lambda repressor-like DNA-binding domains"/>
    <property type="match status" value="1"/>
</dbReference>
<dbReference type="PROSITE" id="PS50943">
    <property type="entry name" value="HTH_CROC1"/>
    <property type="match status" value="1"/>
</dbReference>
<evidence type="ECO:0000259" key="1">
    <source>
        <dbReference type="PROSITE" id="PS50943"/>
    </source>
</evidence>
<dbReference type="InterPro" id="IPR001387">
    <property type="entry name" value="Cro/C1-type_HTH"/>
</dbReference>
<keyword evidence="2" id="KW-0238">DNA-binding</keyword>
<dbReference type="GO" id="GO:0003677">
    <property type="term" value="F:DNA binding"/>
    <property type="evidence" value="ECO:0007669"/>
    <property type="project" value="UniProtKB-KW"/>
</dbReference>
<accession>A0A0R1YIV4</accession>
<evidence type="ECO:0000313" key="3">
    <source>
        <dbReference type="Proteomes" id="UP000051010"/>
    </source>
</evidence>
<dbReference type="Pfam" id="PF01381">
    <property type="entry name" value="HTH_3"/>
    <property type="match status" value="1"/>
</dbReference>
<evidence type="ECO:0000313" key="2">
    <source>
        <dbReference type="EMBL" id="KRM42430.1"/>
    </source>
</evidence>
<dbReference type="CDD" id="cd00093">
    <property type="entry name" value="HTH_XRE"/>
    <property type="match status" value="1"/>
</dbReference>
<comment type="caution">
    <text evidence="2">The sequence shown here is derived from an EMBL/GenBank/DDBJ whole genome shotgun (WGS) entry which is preliminary data.</text>
</comment>
<reference evidence="2 3" key="1">
    <citation type="journal article" date="2015" name="Genome Announc.">
        <title>Expanding the biotechnology potential of lactobacilli through comparative genomics of 213 strains and associated genera.</title>
        <authorList>
            <person name="Sun Z."/>
            <person name="Harris H.M."/>
            <person name="McCann A."/>
            <person name="Guo C."/>
            <person name="Argimon S."/>
            <person name="Zhang W."/>
            <person name="Yang X."/>
            <person name="Jeffery I.B."/>
            <person name="Cooney J.C."/>
            <person name="Kagawa T.F."/>
            <person name="Liu W."/>
            <person name="Song Y."/>
            <person name="Salvetti E."/>
            <person name="Wrobel A."/>
            <person name="Rasinkangas P."/>
            <person name="Parkhill J."/>
            <person name="Rea M.C."/>
            <person name="O'Sullivan O."/>
            <person name="Ritari J."/>
            <person name="Douillard F.P."/>
            <person name="Paul Ross R."/>
            <person name="Yang R."/>
            <person name="Briner A.E."/>
            <person name="Felis G.E."/>
            <person name="de Vos W.M."/>
            <person name="Barrangou R."/>
            <person name="Klaenhammer T.R."/>
            <person name="Caufield P.W."/>
            <person name="Cui Y."/>
            <person name="Zhang H."/>
            <person name="O'Toole P.W."/>
        </authorList>
    </citation>
    <scope>NUCLEOTIDE SEQUENCE [LARGE SCALE GENOMIC DNA]</scope>
    <source>
        <strain evidence="2 3">DSM 18390</strain>
    </source>
</reference>
<feature type="domain" description="HTH cro/C1-type" evidence="1">
    <location>
        <begin position="13"/>
        <end position="77"/>
    </location>
</feature>
<dbReference type="EMBL" id="AZFZ01000041">
    <property type="protein sequence ID" value="KRM42430.1"/>
    <property type="molecule type" value="Genomic_DNA"/>
</dbReference>
<dbReference type="InterPro" id="IPR010982">
    <property type="entry name" value="Lambda_DNA-bd_dom_sf"/>
</dbReference>
<name>A0A0R1YIV4_9LACO</name>
<dbReference type="Gene3D" id="1.10.260.40">
    <property type="entry name" value="lambda repressor-like DNA-binding domains"/>
    <property type="match status" value="1"/>
</dbReference>
<dbReference type="PATRIC" id="fig|1423786.4.peg.1955"/>
<dbReference type="AlphaFoldDB" id="A0A0R1YIV4"/>
<proteinExistence type="predicted"/>
<sequence>MNKDGDSMFPERLRALRRGKHLTLSALADELNKQFPTDDKHENTPSQIGNWERGVRTPSYVEVQKLASLFNVTMDYLTGLTENNTYDLGRMFISDKSLQFNGQSLGSADRYEIYQLIAGYVHGKTGRAQAPAPRIQQEELDLGMDQNDQ</sequence>
<organism evidence="2 3">
    <name type="scientific">Lentilactobacillus parafarraginis DSM 18390 = JCM 14109</name>
    <dbReference type="NCBI Taxonomy" id="1423786"/>
    <lineage>
        <taxon>Bacteria</taxon>
        <taxon>Bacillati</taxon>
        <taxon>Bacillota</taxon>
        <taxon>Bacilli</taxon>
        <taxon>Lactobacillales</taxon>
        <taxon>Lactobacillaceae</taxon>
        <taxon>Lentilactobacillus</taxon>
    </lineage>
</organism>
<gene>
    <name evidence="2" type="ORF">FD47_GL001850</name>
</gene>
<protein>
    <submittedName>
        <fullName evidence="2">DNA-binding helix-turn-helix protein</fullName>
    </submittedName>
</protein>
<dbReference type="SMART" id="SM00530">
    <property type="entry name" value="HTH_XRE"/>
    <property type="match status" value="1"/>
</dbReference>